<proteinExistence type="predicted"/>
<organism evidence="2 3">
    <name type="scientific">Streptosporangium carneum</name>
    <dbReference type="NCBI Taxonomy" id="47481"/>
    <lineage>
        <taxon>Bacteria</taxon>
        <taxon>Bacillati</taxon>
        <taxon>Actinomycetota</taxon>
        <taxon>Actinomycetes</taxon>
        <taxon>Streptosporangiales</taxon>
        <taxon>Streptosporangiaceae</taxon>
        <taxon>Streptosporangium</taxon>
    </lineage>
</organism>
<protein>
    <submittedName>
        <fullName evidence="2">Uncharacterized protein</fullName>
    </submittedName>
</protein>
<accession>A0A9W6HZ35</accession>
<reference evidence="2" key="2">
    <citation type="submission" date="2023-01" db="EMBL/GenBank/DDBJ databases">
        <authorList>
            <person name="Sun Q."/>
            <person name="Evtushenko L."/>
        </authorList>
    </citation>
    <scope>NUCLEOTIDE SEQUENCE</scope>
    <source>
        <strain evidence="2">VKM Ac-2007</strain>
    </source>
</reference>
<sequence>MRGRETIWGIMRARLPLRLTRTAAFSAVCVTLAALGHLAAGGSGPEPSAVVAGGVVVTAATAALAGRERSTTTISVFLSAMQLFLHELFAFDDPSGISLAVHAHGGGLGENLGMLVAHLTATLITGWWLARGEAVLWALLRAAGRRLGATLLPLPLPAVPTPRRAVLPAVAPAPARGPLRHTVSRRGPPLPAC</sequence>
<keyword evidence="1" id="KW-0812">Transmembrane</keyword>
<keyword evidence="3" id="KW-1185">Reference proteome</keyword>
<keyword evidence="1" id="KW-0472">Membrane</keyword>
<name>A0A9W6HZ35_9ACTN</name>
<evidence type="ECO:0000256" key="1">
    <source>
        <dbReference type="SAM" id="Phobius"/>
    </source>
</evidence>
<dbReference type="AlphaFoldDB" id="A0A9W6HZ35"/>
<comment type="caution">
    <text evidence="2">The sequence shown here is derived from an EMBL/GenBank/DDBJ whole genome shotgun (WGS) entry which is preliminary data.</text>
</comment>
<evidence type="ECO:0000313" key="2">
    <source>
        <dbReference type="EMBL" id="GLK08707.1"/>
    </source>
</evidence>
<keyword evidence="1" id="KW-1133">Transmembrane helix</keyword>
<feature type="transmembrane region" description="Helical" evidence="1">
    <location>
        <begin position="49"/>
        <end position="66"/>
    </location>
</feature>
<evidence type="ECO:0000313" key="3">
    <source>
        <dbReference type="Proteomes" id="UP001143474"/>
    </source>
</evidence>
<gene>
    <name evidence="2" type="ORF">GCM10017600_21120</name>
</gene>
<dbReference type="Proteomes" id="UP001143474">
    <property type="component" value="Unassembled WGS sequence"/>
</dbReference>
<reference evidence="2" key="1">
    <citation type="journal article" date="2014" name="Int. J. Syst. Evol. Microbiol.">
        <title>Complete genome sequence of Corynebacterium casei LMG S-19264T (=DSM 44701T), isolated from a smear-ripened cheese.</title>
        <authorList>
            <consortium name="US DOE Joint Genome Institute (JGI-PGF)"/>
            <person name="Walter F."/>
            <person name="Albersmeier A."/>
            <person name="Kalinowski J."/>
            <person name="Ruckert C."/>
        </authorList>
    </citation>
    <scope>NUCLEOTIDE SEQUENCE</scope>
    <source>
        <strain evidence="2">VKM Ac-2007</strain>
    </source>
</reference>
<dbReference type="EMBL" id="BSEV01000003">
    <property type="protein sequence ID" value="GLK08707.1"/>
    <property type="molecule type" value="Genomic_DNA"/>
</dbReference>